<dbReference type="STRING" id="871968.DESME_03985"/>
<evidence type="ECO:0000313" key="2">
    <source>
        <dbReference type="Proteomes" id="UP000010847"/>
    </source>
</evidence>
<gene>
    <name evidence="1" type="ORF">DESME_03985</name>
</gene>
<proteinExistence type="predicted"/>
<reference evidence="1 2" key="1">
    <citation type="submission" date="2013-12" db="EMBL/GenBank/DDBJ databases">
        <authorList>
            <consortium name="DOE Joint Genome Institute"/>
            <person name="Smidt H."/>
            <person name="Huntemann M."/>
            <person name="Han J."/>
            <person name="Chen A."/>
            <person name="Kyrpides N."/>
            <person name="Mavromatis K."/>
            <person name="Markowitz V."/>
            <person name="Palaniappan K."/>
            <person name="Ivanova N."/>
            <person name="Schaumberg A."/>
            <person name="Pati A."/>
            <person name="Liolios K."/>
            <person name="Nordberg H.P."/>
            <person name="Cantor M.N."/>
            <person name="Hua S.X."/>
            <person name="Woyke T."/>
        </authorList>
    </citation>
    <scope>NUCLEOTIDE SEQUENCE [LARGE SCALE GENOMIC DNA]</scope>
    <source>
        <strain evidence="2">DSM 15288</strain>
    </source>
</reference>
<organism evidence="1 2">
    <name type="scientific">Desulfitobacterium metallireducens DSM 15288</name>
    <dbReference type="NCBI Taxonomy" id="871968"/>
    <lineage>
        <taxon>Bacteria</taxon>
        <taxon>Bacillati</taxon>
        <taxon>Bacillota</taxon>
        <taxon>Clostridia</taxon>
        <taxon>Eubacteriales</taxon>
        <taxon>Desulfitobacteriaceae</taxon>
        <taxon>Desulfitobacterium</taxon>
    </lineage>
</organism>
<accession>W0EGY0</accession>
<keyword evidence="2" id="KW-1185">Reference proteome</keyword>
<name>W0EGY0_9FIRM</name>
<dbReference type="EMBL" id="CP007032">
    <property type="protein sequence ID" value="AHF08464.1"/>
    <property type="molecule type" value="Genomic_DNA"/>
</dbReference>
<dbReference type="KEGG" id="dmt:DESME_03985"/>
<dbReference type="Proteomes" id="UP000010847">
    <property type="component" value="Chromosome"/>
</dbReference>
<sequence length="47" mass="5612">MFLTPKKLVKSLKNFGTKTEKPASSNKIFRKFYTYINLSNLFKYFDL</sequence>
<dbReference type="HOGENOM" id="CLU_3167251_0_0_9"/>
<evidence type="ECO:0000313" key="1">
    <source>
        <dbReference type="EMBL" id="AHF08464.1"/>
    </source>
</evidence>
<protein>
    <submittedName>
        <fullName evidence="1">Uncharacterized protein</fullName>
    </submittedName>
</protein>
<dbReference type="AlphaFoldDB" id="W0EGY0"/>